<protein>
    <recommendedName>
        <fullName evidence="4">EF-hand domain-containing protein</fullName>
    </recommendedName>
</protein>
<feature type="region of interest" description="Disordered" evidence="3">
    <location>
        <begin position="1"/>
        <end position="32"/>
    </location>
</feature>
<evidence type="ECO:0000256" key="3">
    <source>
        <dbReference type="SAM" id="MobiDB-lite"/>
    </source>
</evidence>
<keyword evidence="2" id="KW-0106">Calcium</keyword>
<feature type="domain" description="EF-hand" evidence="4">
    <location>
        <begin position="479"/>
        <end position="514"/>
    </location>
</feature>
<evidence type="ECO:0000256" key="2">
    <source>
        <dbReference type="ARBA" id="ARBA00022837"/>
    </source>
</evidence>
<dbReference type="GO" id="GO:0005509">
    <property type="term" value="F:calcium ion binding"/>
    <property type="evidence" value="ECO:0007669"/>
    <property type="project" value="InterPro"/>
</dbReference>
<name>A0A7S2LJN3_9DINO</name>
<dbReference type="AlphaFoldDB" id="A0A7S2LJN3"/>
<dbReference type="PROSITE" id="PS50222">
    <property type="entry name" value="EF_HAND_2"/>
    <property type="match status" value="5"/>
</dbReference>
<dbReference type="SMART" id="SM00054">
    <property type="entry name" value="EFh"/>
    <property type="match status" value="7"/>
</dbReference>
<feature type="domain" description="EF-hand" evidence="4">
    <location>
        <begin position="423"/>
        <end position="458"/>
    </location>
</feature>
<dbReference type="EMBL" id="HBGW01062406">
    <property type="protein sequence ID" value="CAD9606558.1"/>
    <property type="molecule type" value="Transcribed_RNA"/>
</dbReference>
<organism evidence="5">
    <name type="scientific">Zooxanthella nutricula</name>
    <dbReference type="NCBI Taxonomy" id="1333877"/>
    <lineage>
        <taxon>Eukaryota</taxon>
        <taxon>Sar</taxon>
        <taxon>Alveolata</taxon>
        <taxon>Dinophyceae</taxon>
        <taxon>Peridiniales</taxon>
        <taxon>Peridiniales incertae sedis</taxon>
        <taxon>Zooxanthella</taxon>
    </lineage>
</organism>
<feature type="domain" description="EF-hand" evidence="4">
    <location>
        <begin position="110"/>
        <end position="145"/>
    </location>
</feature>
<sequence>MHLLTNRFKAPGSEAGGGGGEEPRQEAPVQGLSDLRRRGVMLVKTEEDVKVIDAEVLKFELMGDKRTTIKRGAMERIKLVNNLHKLRKRQGRITNLLKVRLREFEAKPAEEREALRRGFKKADVDRNGHLTAKNLRKALEEVGLVARSDVEKRELKALCEQVTVLDADFFLFVFDAVPRARRMLGDLRRAPLLQDFNFYDADKSGTLDKEESLKILDRLYTWNLDVQGLSEMTAAFHRAFDLHAKKEVDGVDFQGFEAMITQLQEAYTHIIHQREQCVQRLECLDDRTMEEHLDEVVFLHDTFSRWAEEVEEDDDEDGAMRRRATVAAVQRMLSEFMRAAREEPLQEAIRGLFKEADTFDTGEIDFSEFLWLVRKVREWVIQLAKDDMKVAFNRFDQNRSGSLDICEVNKLFVELGLSARSREDQSMLKRLVNQVDVDKSGLVEFEEFQVLVGRVAERIHAVQSCRERRAGLEAGFDENEVADLRDVFYSLDLDKSGMLAIEELRHVVTCIRCVVSSEQLREVVDRYDAEDKGGLDFEQFVYCLRELLGNKKSSATSLASLASS</sequence>
<dbReference type="InterPro" id="IPR050145">
    <property type="entry name" value="Centrin_CML-like"/>
</dbReference>
<dbReference type="InterPro" id="IPR002048">
    <property type="entry name" value="EF_hand_dom"/>
</dbReference>
<evidence type="ECO:0000313" key="5">
    <source>
        <dbReference type="EMBL" id="CAD9606558.1"/>
    </source>
</evidence>
<dbReference type="PROSITE" id="PS00018">
    <property type="entry name" value="EF_HAND_1"/>
    <property type="match status" value="3"/>
</dbReference>
<keyword evidence="1" id="KW-0677">Repeat</keyword>
<proteinExistence type="predicted"/>
<dbReference type="Pfam" id="PF13499">
    <property type="entry name" value="EF-hand_7"/>
    <property type="match status" value="2"/>
</dbReference>
<dbReference type="Gene3D" id="1.10.238.10">
    <property type="entry name" value="EF-hand"/>
    <property type="match status" value="4"/>
</dbReference>
<feature type="domain" description="EF-hand" evidence="4">
    <location>
        <begin position="515"/>
        <end position="550"/>
    </location>
</feature>
<gene>
    <name evidence="5" type="ORF">BRAN1462_LOCUS39791</name>
</gene>
<dbReference type="Pfam" id="PF13202">
    <property type="entry name" value="EF-hand_5"/>
    <property type="match status" value="1"/>
</dbReference>
<dbReference type="InterPro" id="IPR011992">
    <property type="entry name" value="EF-hand-dom_pair"/>
</dbReference>
<feature type="domain" description="EF-hand" evidence="4">
    <location>
        <begin position="383"/>
        <end position="418"/>
    </location>
</feature>
<accession>A0A7S2LJN3</accession>
<evidence type="ECO:0000256" key="1">
    <source>
        <dbReference type="ARBA" id="ARBA00022737"/>
    </source>
</evidence>
<reference evidence="5" key="1">
    <citation type="submission" date="2021-01" db="EMBL/GenBank/DDBJ databases">
        <authorList>
            <person name="Corre E."/>
            <person name="Pelletier E."/>
            <person name="Niang G."/>
            <person name="Scheremetjew M."/>
            <person name="Finn R."/>
            <person name="Kale V."/>
            <person name="Holt S."/>
            <person name="Cochrane G."/>
            <person name="Meng A."/>
            <person name="Brown T."/>
            <person name="Cohen L."/>
        </authorList>
    </citation>
    <scope>NUCLEOTIDE SEQUENCE</scope>
    <source>
        <strain evidence="5">RCC3387</strain>
    </source>
</reference>
<dbReference type="PANTHER" id="PTHR23050">
    <property type="entry name" value="CALCIUM BINDING PROTEIN"/>
    <property type="match status" value="1"/>
</dbReference>
<dbReference type="InterPro" id="IPR018247">
    <property type="entry name" value="EF_Hand_1_Ca_BS"/>
</dbReference>
<dbReference type="SUPFAM" id="SSF47473">
    <property type="entry name" value="EF-hand"/>
    <property type="match status" value="3"/>
</dbReference>
<evidence type="ECO:0000259" key="4">
    <source>
        <dbReference type="PROSITE" id="PS50222"/>
    </source>
</evidence>